<dbReference type="GO" id="GO:0005737">
    <property type="term" value="C:cytoplasm"/>
    <property type="evidence" value="ECO:0007669"/>
    <property type="project" value="UniProtKB-SubCell"/>
</dbReference>
<organism evidence="9 10">
    <name type="scientific">Symbiochloris irregularis</name>
    <dbReference type="NCBI Taxonomy" id="706552"/>
    <lineage>
        <taxon>Eukaryota</taxon>
        <taxon>Viridiplantae</taxon>
        <taxon>Chlorophyta</taxon>
        <taxon>core chlorophytes</taxon>
        <taxon>Trebouxiophyceae</taxon>
        <taxon>Trebouxiales</taxon>
        <taxon>Trebouxiaceae</taxon>
        <taxon>Symbiochloris</taxon>
    </lineage>
</organism>
<dbReference type="Pfam" id="PF13513">
    <property type="entry name" value="HEAT_EZ"/>
    <property type="match status" value="1"/>
</dbReference>
<name>A0AAW1PXQ4_9CHLO</name>
<sequence length="1053" mass="115062">MHQSQALEVRGLCAVLLRKVLTRDEPSLWNGLSPNVQAVVKRDMFQCIQSEQHRPTLRKVCDAVSALAGSKGAEQWPELLPFMFQCAQAQEPRLVEASLLIFAELAESMAESLRPFMGTLHSLLLGGLSSPNQDVAVAAVHATTAFIQALEDAADRDKFQTTLGPLLQVTARVLNAGDENSAHQVLTALIEVAEVHPRFFRRQLSDVVAAMLQIAGAEALDSSNRQLAAECLLTLCEAREKAPGMMRKLPQFLDSFFQCLLTFLHDIEDEPEWHQAETEEHDTEGEGELYEVGQECLDRLSIALGGNALAPLAAPALGRLLISQDWKSRHAALICLAQIAEGCAKVLSKQLKGLVDMCVKGLMDGHAKVRWAACQAVGQLCTDLGPDLQEAEHARIMPGLMRVMEDFSQPRVQAHASAAIVNFSESGEAEMLPQYLDDLVLRLLALLQRGQKLVQEGALTAMASLADAAKGHFAKYYDQVMPLLRHILGQWGDKAHQMLRAKALECISLVGMAIGKDHFREDAHAVMRFIQTLQAQGLDPDDPTSGYMLQAGARVCKTLGEEFLPYMDVVMPPLLTSAAIKPDVEINDNEGSEDEDDDEDGEVETIYLGNKRISIRTSVLEEKATACNMLCCYVDELKAGFFPYIQQVAGIMVPLLRFYFHEEVRTAAMAIMPQLLRAAQLAQEKNLPGVSPQYVKQLLDFMWQPFMDAIAKEPEPDVLASALESLEELLDMGCTPELLSQAQVAAAFAQFNNTLQASAQRRRERAARHATEDFDADEAEALQDDNEEEAELIDGVSSCISVVLRRYGDSAMELVNPLMPHFGALLEQGQPVDERRIGICVLDDIIEHSPAGAQQWMPHATPIMLAACGSPDADLRQCAVYGLGVIAEHRPEAFKAIAAQAVPAILTALTTRERKSEDAGTAQDNAASALGKVLEHHASVMDTRELVAPWLNALPLHSDLAEAHVAHAQLVRFLEASDPRILGEGNAHLLKIAGILIKILSRGSDLAEQDTVIKAAALLRQMQGTLPPEVVSKLAGQLKPKEQQSLQAALSKA</sequence>
<evidence type="ECO:0000256" key="6">
    <source>
        <dbReference type="ARBA" id="ARBA00022927"/>
    </source>
</evidence>
<dbReference type="GO" id="GO:0006606">
    <property type="term" value="P:protein import into nucleus"/>
    <property type="evidence" value="ECO:0007669"/>
    <property type="project" value="InterPro"/>
</dbReference>
<keyword evidence="5" id="KW-0677">Repeat</keyword>
<comment type="caution">
    <text evidence="9">The sequence shown here is derived from an EMBL/GenBank/DDBJ whole genome shotgun (WGS) entry which is preliminary data.</text>
</comment>
<evidence type="ECO:0000313" key="9">
    <source>
        <dbReference type="EMBL" id="KAK9813403.1"/>
    </source>
</evidence>
<dbReference type="Pfam" id="PF18829">
    <property type="entry name" value="Importin_rep_6"/>
    <property type="match status" value="1"/>
</dbReference>
<dbReference type="Pfam" id="PF25574">
    <property type="entry name" value="TPR_IMB1"/>
    <property type="match status" value="1"/>
</dbReference>
<dbReference type="GO" id="GO:0005634">
    <property type="term" value="C:nucleus"/>
    <property type="evidence" value="ECO:0007669"/>
    <property type="project" value="UniProtKB-SubCell"/>
</dbReference>
<dbReference type="Gene3D" id="1.25.10.10">
    <property type="entry name" value="Leucine-rich Repeat Variant"/>
    <property type="match status" value="1"/>
</dbReference>
<dbReference type="InterPro" id="IPR040122">
    <property type="entry name" value="Importin_beta"/>
</dbReference>
<keyword evidence="10" id="KW-1185">Reference proteome</keyword>
<dbReference type="InterPro" id="IPR041653">
    <property type="entry name" value="Importin_rep_4"/>
</dbReference>
<comment type="subcellular location">
    <subcellularLocation>
        <location evidence="2">Cytoplasm</location>
    </subcellularLocation>
    <subcellularLocation>
        <location evidence="1">Nucleus</location>
    </subcellularLocation>
</comment>
<dbReference type="SUPFAM" id="SSF48371">
    <property type="entry name" value="ARM repeat"/>
    <property type="match status" value="2"/>
</dbReference>
<dbReference type="InterPro" id="IPR041389">
    <property type="entry name" value="Importin_rep_6"/>
</dbReference>
<gene>
    <name evidence="9" type="ORF">WJX73_006278</name>
</gene>
<dbReference type="InterPro" id="IPR016024">
    <property type="entry name" value="ARM-type_fold"/>
</dbReference>
<proteinExistence type="predicted"/>
<dbReference type="Proteomes" id="UP001465755">
    <property type="component" value="Unassembled WGS sequence"/>
</dbReference>
<keyword evidence="7" id="KW-0539">Nucleus</keyword>
<keyword evidence="4" id="KW-0963">Cytoplasm</keyword>
<dbReference type="InterPro" id="IPR034085">
    <property type="entry name" value="TOG"/>
</dbReference>
<keyword evidence="6" id="KW-0653">Protein transport</keyword>
<dbReference type="InterPro" id="IPR057672">
    <property type="entry name" value="TPR_IPO4/5"/>
</dbReference>
<reference evidence="9 10" key="1">
    <citation type="journal article" date="2024" name="Nat. Commun.">
        <title>Phylogenomics reveals the evolutionary origins of lichenization in chlorophyte algae.</title>
        <authorList>
            <person name="Puginier C."/>
            <person name="Libourel C."/>
            <person name="Otte J."/>
            <person name="Skaloud P."/>
            <person name="Haon M."/>
            <person name="Grisel S."/>
            <person name="Petersen M."/>
            <person name="Berrin J.G."/>
            <person name="Delaux P.M."/>
            <person name="Dal Grande F."/>
            <person name="Keller J."/>
        </authorList>
    </citation>
    <scope>NUCLEOTIDE SEQUENCE [LARGE SCALE GENOMIC DNA]</scope>
    <source>
        <strain evidence="9 10">SAG 2036</strain>
    </source>
</reference>
<evidence type="ECO:0000256" key="7">
    <source>
        <dbReference type="ARBA" id="ARBA00023242"/>
    </source>
</evidence>
<dbReference type="InterPro" id="IPR011989">
    <property type="entry name" value="ARM-like"/>
</dbReference>
<evidence type="ECO:0000256" key="3">
    <source>
        <dbReference type="ARBA" id="ARBA00022448"/>
    </source>
</evidence>
<accession>A0AAW1PXQ4</accession>
<evidence type="ECO:0000313" key="10">
    <source>
        <dbReference type="Proteomes" id="UP001465755"/>
    </source>
</evidence>
<evidence type="ECO:0000259" key="8">
    <source>
        <dbReference type="SMART" id="SM01349"/>
    </source>
</evidence>
<dbReference type="Pfam" id="PF18808">
    <property type="entry name" value="Importin_rep_4"/>
    <property type="match status" value="1"/>
</dbReference>
<evidence type="ECO:0000256" key="2">
    <source>
        <dbReference type="ARBA" id="ARBA00004496"/>
    </source>
</evidence>
<dbReference type="InterPro" id="IPR058584">
    <property type="entry name" value="IMB1_TNPO1-like_TPR"/>
</dbReference>
<evidence type="ECO:0000256" key="4">
    <source>
        <dbReference type="ARBA" id="ARBA00022490"/>
    </source>
</evidence>
<dbReference type="Pfam" id="PF25780">
    <property type="entry name" value="TPR_IPO5"/>
    <property type="match status" value="1"/>
</dbReference>
<evidence type="ECO:0000256" key="1">
    <source>
        <dbReference type="ARBA" id="ARBA00004123"/>
    </source>
</evidence>
<keyword evidence="3" id="KW-0813">Transport</keyword>
<protein>
    <recommendedName>
        <fullName evidence="8">TOG domain-containing protein</fullName>
    </recommendedName>
</protein>
<dbReference type="PANTHER" id="PTHR10527">
    <property type="entry name" value="IMPORTIN BETA"/>
    <property type="match status" value="1"/>
</dbReference>
<dbReference type="EMBL" id="JALJOQ010000005">
    <property type="protein sequence ID" value="KAK9813403.1"/>
    <property type="molecule type" value="Genomic_DNA"/>
</dbReference>
<evidence type="ECO:0000256" key="5">
    <source>
        <dbReference type="ARBA" id="ARBA00022737"/>
    </source>
</evidence>
<feature type="domain" description="TOG" evidence="8">
    <location>
        <begin position="308"/>
        <end position="539"/>
    </location>
</feature>
<dbReference type="SMART" id="SM01349">
    <property type="entry name" value="TOG"/>
    <property type="match status" value="1"/>
</dbReference>
<dbReference type="AlphaFoldDB" id="A0AAW1PXQ4"/>